<feature type="domain" description="Phosphomannose isomerase type I catalytic" evidence="8">
    <location>
        <begin position="18"/>
        <end position="152"/>
    </location>
</feature>
<dbReference type="InterPro" id="IPR011051">
    <property type="entry name" value="RmlC_Cupin_sf"/>
</dbReference>
<comment type="cofactor">
    <cofactor evidence="2">
        <name>Zn(2+)</name>
        <dbReference type="ChEBI" id="CHEBI:29105"/>
    </cofactor>
</comment>
<keyword evidence="5" id="KW-0479">Metal-binding</keyword>
<protein>
    <recommendedName>
        <fullName evidence="4">mannose-6-phosphate isomerase</fullName>
        <ecNumber evidence="4">5.3.1.8</ecNumber>
    </recommendedName>
</protein>
<dbReference type="GO" id="GO:0004476">
    <property type="term" value="F:mannose-6-phosphate isomerase activity"/>
    <property type="evidence" value="ECO:0007669"/>
    <property type="project" value="UniProtKB-EC"/>
</dbReference>
<reference evidence="9 10" key="1">
    <citation type="submission" date="2022-04" db="EMBL/GenBank/DDBJ databases">
        <title>Human microbiome associated bacterial genomes.</title>
        <authorList>
            <person name="Sandstrom S."/>
            <person name="Salamzade R."/>
            <person name="Kalan L.R."/>
        </authorList>
    </citation>
    <scope>NUCLEOTIDE SEQUENCE [LARGE SCALE GENOMIC DNA]</scope>
    <source>
        <strain evidence="10">p3-SID767</strain>
    </source>
</reference>
<name>A0ABT2HST5_9MICC</name>
<evidence type="ECO:0000256" key="2">
    <source>
        <dbReference type="ARBA" id="ARBA00001947"/>
    </source>
</evidence>
<dbReference type="PIRSF" id="PIRSF001480">
    <property type="entry name" value="Mannose-6-phosphate_isomerase"/>
    <property type="match status" value="1"/>
</dbReference>
<accession>A0ABT2HST5</accession>
<dbReference type="InterPro" id="IPR001250">
    <property type="entry name" value="Man6P_Isoase-1"/>
</dbReference>
<comment type="catalytic activity">
    <reaction evidence="1">
        <text>D-mannose 6-phosphate = D-fructose 6-phosphate</text>
        <dbReference type="Rhea" id="RHEA:12356"/>
        <dbReference type="ChEBI" id="CHEBI:58735"/>
        <dbReference type="ChEBI" id="CHEBI:61527"/>
        <dbReference type="EC" id="5.3.1.8"/>
    </reaction>
</comment>
<evidence type="ECO:0000256" key="4">
    <source>
        <dbReference type="ARBA" id="ARBA00011956"/>
    </source>
</evidence>
<evidence type="ECO:0000256" key="3">
    <source>
        <dbReference type="ARBA" id="ARBA00010772"/>
    </source>
</evidence>
<evidence type="ECO:0000256" key="7">
    <source>
        <dbReference type="ARBA" id="ARBA00023235"/>
    </source>
</evidence>
<dbReference type="PRINTS" id="PR00714">
    <property type="entry name" value="MAN6PISMRASE"/>
</dbReference>
<keyword evidence="10" id="KW-1185">Reference proteome</keyword>
<gene>
    <name evidence="9" type="primary">manA</name>
    <name evidence="9" type="ORF">M3B43_10660</name>
</gene>
<keyword evidence="7 9" id="KW-0413">Isomerase</keyword>
<dbReference type="RefSeq" id="WP_260073640.1">
    <property type="nucleotide sequence ID" value="NZ_JALXMO010000039.1"/>
</dbReference>
<dbReference type="Gene3D" id="1.10.441.10">
    <property type="entry name" value="Phosphomannose Isomerase, domain 2"/>
    <property type="match status" value="1"/>
</dbReference>
<proteinExistence type="inferred from homology"/>
<evidence type="ECO:0000256" key="6">
    <source>
        <dbReference type="ARBA" id="ARBA00022833"/>
    </source>
</evidence>
<evidence type="ECO:0000256" key="5">
    <source>
        <dbReference type="ARBA" id="ARBA00022723"/>
    </source>
</evidence>
<dbReference type="SUPFAM" id="SSF51182">
    <property type="entry name" value="RmlC-like cupins"/>
    <property type="match status" value="1"/>
</dbReference>
<dbReference type="Pfam" id="PF20511">
    <property type="entry name" value="PMI_typeI_cat"/>
    <property type="match status" value="1"/>
</dbReference>
<dbReference type="NCBIfam" id="TIGR00218">
    <property type="entry name" value="manA"/>
    <property type="match status" value="1"/>
</dbReference>
<dbReference type="PANTHER" id="PTHR10309">
    <property type="entry name" value="MANNOSE-6-PHOSPHATE ISOMERASE"/>
    <property type="match status" value="1"/>
</dbReference>
<dbReference type="InterPro" id="IPR046457">
    <property type="entry name" value="PMI_typeI_cat"/>
</dbReference>
<dbReference type="EMBL" id="JALXMO010000039">
    <property type="protein sequence ID" value="MCT1607769.1"/>
    <property type="molecule type" value="Genomic_DNA"/>
</dbReference>
<dbReference type="InterPro" id="IPR016305">
    <property type="entry name" value="Mannose-6-P_Isomerase"/>
</dbReference>
<evidence type="ECO:0000313" key="10">
    <source>
        <dbReference type="Proteomes" id="UP001205046"/>
    </source>
</evidence>
<dbReference type="EC" id="5.3.1.8" evidence="4"/>
<dbReference type="Gene3D" id="2.60.120.10">
    <property type="entry name" value="Jelly Rolls"/>
    <property type="match status" value="2"/>
</dbReference>
<keyword evidence="6" id="KW-0862">Zinc</keyword>
<dbReference type="InterPro" id="IPR014710">
    <property type="entry name" value="RmlC-like_jellyroll"/>
</dbReference>
<comment type="caution">
    <text evidence="9">The sequence shown here is derived from an EMBL/GenBank/DDBJ whole genome shotgun (WGS) entry which is preliminary data.</text>
</comment>
<dbReference type="PANTHER" id="PTHR10309:SF0">
    <property type="entry name" value="MANNOSE-6-PHOSPHATE ISOMERASE"/>
    <property type="match status" value="1"/>
</dbReference>
<evidence type="ECO:0000256" key="1">
    <source>
        <dbReference type="ARBA" id="ARBA00000757"/>
    </source>
</evidence>
<organism evidence="9 10">
    <name type="scientific">Nesterenkonia massiliensis</name>
    <dbReference type="NCBI Taxonomy" id="1232429"/>
    <lineage>
        <taxon>Bacteria</taxon>
        <taxon>Bacillati</taxon>
        <taxon>Actinomycetota</taxon>
        <taxon>Actinomycetes</taxon>
        <taxon>Micrococcales</taxon>
        <taxon>Micrococcaceae</taxon>
        <taxon>Nesterenkonia</taxon>
    </lineage>
</organism>
<evidence type="ECO:0000313" key="9">
    <source>
        <dbReference type="EMBL" id="MCT1607769.1"/>
    </source>
</evidence>
<dbReference type="CDD" id="cd07011">
    <property type="entry name" value="cupin_PMI_type_I_N"/>
    <property type="match status" value="1"/>
</dbReference>
<evidence type="ECO:0000259" key="8">
    <source>
        <dbReference type="Pfam" id="PF20511"/>
    </source>
</evidence>
<sequence>MPRNTSDRAQPAGMVHPVFRMINPVREYAWGSTHAFSELFGWPPSATPQAEIWMGTHSGAPSEVQLENRDATMPLREVLRSELPFLLKILAADKPLSIQAHPTQAAARAGFEAENSAGIELTAAQRNYKDPHHKPELIVAITEFSALCGFRPYAEAAADLRALSDALHKDYPGLEVLLQHVESQNYDAALEWVLRSGAPEAGAVAAALGEAAADGVLTDVGLNAALVDTLQRTTAAFPADAGVLVATLLNRIDLRPGEGLFLPAGNLHAYLSGVGVEVMAASDNVLRGGLTSKHIDVPELLAVVQPEVLPLPYCEPVSTQSGVLNYLPPVEEFQLTRIDFPAAGSAHTLSPQAAAVAICTAGTAHARAAEDTRTLTLAAGESVFIDSGEQITFSTDQEAQIFIAIAQGSPAWDNA</sequence>
<dbReference type="Proteomes" id="UP001205046">
    <property type="component" value="Unassembled WGS sequence"/>
</dbReference>
<comment type="similarity">
    <text evidence="3">Belongs to the mannose-6-phosphate isomerase type 1 family.</text>
</comment>